<dbReference type="InParanoid" id="D8LUA7"/>
<keyword evidence="7" id="KW-0411">Iron-sulfur</keyword>
<evidence type="ECO:0000256" key="3">
    <source>
        <dbReference type="ARBA" id="ARBA00022485"/>
    </source>
</evidence>
<dbReference type="OrthoDB" id="3231at2759"/>
<dbReference type="SUPFAM" id="SSF102114">
    <property type="entry name" value="Radical SAM enzymes"/>
    <property type="match status" value="1"/>
</dbReference>
<dbReference type="GO" id="GO:0016992">
    <property type="term" value="F:lipoate synthase activity"/>
    <property type="evidence" value="ECO:0007669"/>
    <property type="project" value="InterPro"/>
</dbReference>
<dbReference type="InterPro" id="IPR058240">
    <property type="entry name" value="rSAM_sf"/>
</dbReference>
<evidence type="ECO:0000256" key="6">
    <source>
        <dbReference type="ARBA" id="ARBA00023004"/>
    </source>
</evidence>
<dbReference type="PROSITE" id="PS51918">
    <property type="entry name" value="RADICAL_SAM"/>
    <property type="match status" value="1"/>
</dbReference>
<protein>
    <submittedName>
        <fullName evidence="10">Similar to lipoic acid synthetase isoform 1 isoform 2</fullName>
    </submittedName>
</protein>
<dbReference type="STRING" id="2880.D8LUA7"/>
<evidence type="ECO:0000256" key="7">
    <source>
        <dbReference type="ARBA" id="ARBA00023014"/>
    </source>
</evidence>
<dbReference type="Gene3D" id="3.20.20.70">
    <property type="entry name" value="Aldolase class I"/>
    <property type="match status" value="1"/>
</dbReference>
<keyword evidence="3" id="KW-0004">4Fe-4S</keyword>
<dbReference type="EMBL" id="FN649742">
    <property type="protein sequence ID" value="CBN75448.1"/>
    <property type="molecule type" value="Genomic_DNA"/>
</dbReference>
<dbReference type="InterPro" id="IPR007197">
    <property type="entry name" value="rSAM"/>
</dbReference>
<dbReference type="InterPro" id="IPR013785">
    <property type="entry name" value="Aldolase_TIM"/>
</dbReference>
<accession>D8LUA7</accession>
<reference evidence="10 11" key="1">
    <citation type="journal article" date="2010" name="Nature">
        <title>The Ectocarpus genome and the independent evolution of multicellularity in brown algae.</title>
        <authorList>
            <person name="Cock J.M."/>
            <person name="Sterck L."/>
            <person name="Rouze P."/>
            <person name="Scornet D."/>
            <person name="Allen A.E."/>
            <person name="Amoutzias G."/>
            <person name="Anthouard V."/>
            <person name="Artiguenave F."/>
            <person name="Aury J.M."/>
            <person name="Badger J.H."/>
            <person name="Beszteri B."/>
            <person name="Billiau K."/>
            <person name="Bonnet E."/>
            <person name="Bothwell J.H."/>
            <person name="Bowler C."/>
            <person name="Boyen C."/>
            <person name="Brownlee C."/>
            <person name="Carrano C.J."/>
            <person name="Charrier B."/>
            <person name="Cho G.Y."/>
            <person name="Coelho S.M."/>
            <person name="Collen J."/>
            <person name="Corre E."/>
            <person name="Da Silva C."/>
            <person name="Delage L."/>
            <person name="Delaroque N."/>
            <person name="Dittami S.M."/>
            <person name="Doulbeau S."/>
            <person name="Elias M."/>
            <person name="Farnham G."/>
            <person name="Gachon C.M."/>
            <person name="Gschloessl B."/>
            <person name="Heesch S."/>
            <person name="Jabbari K."/>
            <person name="Jubin C."/>
            <person name="Kawai H."/>
            <person name="Kimura K."/>
            <person name="Kloareg B."/>
            <person name="Kupper F.C."/>
            <person name="Lang D."/>
            <person name="Le Bail A."/>
            <person name="Leblanc C."/>
            <person name="Lerouge P."/>
            <person name="Lohr M."/>
            <person name="Lopez P.J."/>
            <person name="Martens C."/>
            <person name="Maumus F."/>
            <person name="Michel G."/>
            <person name="Miranda-Saavedra D."/>
            <person name="Morales J."/>
            <person name="Moreau H."/>
            <person name="Motomura T."/>
            <person name="Nagasato C."/>
            <person name="Napoli C.A."/>
            <person name="Nelson D.R."/>
            <person name="Nyvall-Collen P."/>
            <person name="Peters A.F."/>
            <person name="Pommier C."/>
            <person name="Potin P."/>
            <person name="Poulain J."/>
            <person name="Quesneville H."/>
            <person name="Read B."/>
            <person name="Rensing S.A."/>
            <person name="Ritter A."/>
            <person name="Rousvoal S."/>
            <person name="Samanta M."/>
            <person name="Samson G."/>
            <person name="Schroeder D.C."/>
            <person name="Segurens B."/>
            <person name="Strittmatter M."/>
            <person name="Tonon T."/>
            <person name="Tregear J.W."/>
            <person name="Valentin K."/>
            <person name="von Dassow P."/>
            <person name="Yamagishi T."/>
            <person name="Van de Peer Y."/>
            <person name="Wincker P."/>
        </authorList>
    </citation>
    <scope>NUCLEOTIDE SEQUENCE [LARGE SCALE GENOMIC DNA]</scope>
    <source>
        <strain evidence="11">Ec32 / CCAP1310/4</strain>
    </source>
</reference>
<dbReference type="PANTHER" id="PTHR10949:SF0">
    <property type="entry name" value="LIPOYL SYNTHASE, MITOCHONDRIAL"/>
    <property type="match status" value="1"/>
</dbReference>
<keyword evidence="4" id="KW-0949">S-adenosyl-L-methionine</keyword>
<keyword evidence="6" id="KW-0408">Iron</keyword>
<dbReference type="Pfam" id="PF16881">
    <property type="entry name" value="LIAS_N"/>
    <property type="match status" value="1"/>
</dbReference>
<dbReference type="Proteomes" id="UP000002630">
    <property type="component" value="Linkage Group LG17"/>
</dbReference>
<dbReference type="InterPro" id="IPR003698">
    <property type="entry name" value="Lipoyl_synth"/>
</dbReference>
<dbReference type="SFLD" id="SFLDS00029">
    <property type="entry name" value="Radical_SAM"/>
    <property type="match status" value="1"/>
</dbReference>
<evidence type="ECO:0000313" key="11">
    <source>
        <dbReference type="Proteomes" id="UP000002630"/>
    </source>
</evidence>
<dbReference type="GO" id="GO:0046872">
    <property type="term" value="F:metal ion binding"/>
    <property type="evidence" value="ECO:0007669"/>
    <property type="project" value="UniProtKB-KW"/>
</dbReference>
<evidence type="ECO:0000256" key="5">
    <source>
        <dbReference type="ARBA" id="ARBA00022723"/>
    </source>
</evidence>
<feature type="region of interest" description="Disordered" evidence="8">
    <location>
        <begin position="314"/>
        <end position="352"/>
    </location>
</feature>
<organism evidence="10 11">
    <name type="scientific">Ectocarpus siliculosus</name>
    <name type="common">Brown alga</name>
    <name type="synonym">Conferva siliculosa</name>
    <dbReference type="NCBI Taxonomy" id="2880"/>
    <lineage>
        <taxon>Eukaryota</taxon>
        <taxon>Sar</taxon>
        <taxon>Stramenopiles</taxon>
        <taxon>Ochrophyta</taxon>
        <taxon>PX clade</taxon>
        <taxon>Phaeophyceae</taxon>
        <taxon>Ectocarpales</taxon>
        <taxon>Ectocarpaceae</taxon>
        <taxon>Ectocarpus</taxon>
    </lineage>
</organism>
<keyword evidence="11" id="KW-1185">Reference proteome</keyword>
<feature type="compositionally biased region" description="Basic and acidic residues" evidence="8">
    <location>
        <begin position="331"/>
        <end position="341"/>
    </location>
</feature>
<dbReference type="InterPro" id="IPR031691">
    <property type="entry name" value="LIAS_N"/>
</dbReference>
<keyword evidence="5" id="KW-0479">Metal-binding</keyword>
<sequence>MSTIAISSTRTACRQGRAMLQQQIGRSSTRALSSAAPAVDESDSRLGALRKKLRDEEASAAMGVTLHDFSFSGDVSYGTAVPRRNRDKTGKVIHRKPNWLKAVPTQGHNYERLRSTVRELGLATVCEEAKCPNIGECWGGADGTATATIMIMGDTCTRGCSFCAVKTSRAPPPLDADEPEKVAKAVTDWGLGYVVLTSVDRDDLPDQGANHFARRVITKTSLMLGVGETPADVEATLRDLRAVGCDVVTFGQYLRPSKRHMPMREYITPEAFAEWQRVAEGMGFLYVASGPMVRSSYKAGEFFLKTVIEQRRAGGKNAASANTASVGEGAETAHRRSRESEVDGVVLSASSA</sequence>
<dbReference type="AlphaFoldDB" id="D8LUA7"/>
<dbReference type="eggNOG" id="KOG2672">
    <property type="taxonomic scope" value="Eukaryota"/>
</dbReference>
<evidence type="ECO:0000256" key="4">
    <source>
        <dbReference type="ARBA" id="ARBA00022691"/>
    </source>
</evidence>
<dbReference type="GO" id="GO:0051539">
    <property type="term" value="F:4 iron, 4 sulfur cluster binding"/>
    <property type="evidence" value="ECO:0007669"/>
    <property type="project" value="UniProtKB-KW"/>
</dbReference>
<dbReference type="EMBL" id="FN649232">
    <property type="protein sequence ID" value="CBN75448.1"/>
    <property type="molecule type" value="Genomic_DNA"/>
</dbReference>
<evidence type="ECO:0000313" key="10">
    <source>
        <dbReference type="EMBL" id="CBN75448.1"/>
    </source>
</evidence>
<comment type="cofactor">
    <cofactor evidence="1">
        <name>[4Fe-4S] cluster</name>
        <dbReference type="ChEBI" id="CHEBI:49883"/>
    </cofactor>
</comment>
<dbReference type="GO" id="GO:0005739">
    <property type="term" value="C:mitochondrion"/>
    <property type="evidence" value="ECO:0007669"/>
    <property type="project" value="UniProtKB-SubCell"/>
</dbReference>
<proteinExistence type="predicted"/>
<evidence type="ECO:0000256" key="1">
    <source>
        <dbReference type="ARBA" id="ARBA00001966"/>
    </source>
</evidence>
<comment type="subcellular location">
    <subcellularLocation>
        <location evidence="2">Mitochondrion</location>
    </subcellularLocation>
</comment>
<evidence type="ECO:0000256" key="8">
    <source>
        <dbReference type="SAM" id="MobiDB-lite"/>
    </source>
</evidence>
<evidence type="ECO:0000256" key="2">
    <source>
        <dbReference type="ARBA" id="ARBA00004173"/>
    </source>
</evidence>
<dbReference type="PANTHER" id="PTHR10949">
    <property type="entry name" value="LIPOYL SYNTHASE"/>
    <property type="match status" value="1"/>
</dbReference>
<dbReference type="Pfam" id="PF04055">
    <property type="entry name" value="Radical_SAM"/>
    <property type="match status" value="1"/>
</dbReference>
<name>D8LUA7_ECTSI</name>
<gene>
    <name evidence="10" type="ORF">Esi_0099_0057</name>
</gene>
<evidence type="ECO:0000259" key="9">
    <source>
        <dbReference type="PROSITE" id="PS51918"/>
    </source>
</evidence>
<feature type="domain" description="Radical SAM core" evidence="9">
    <location>
        <begin position="141"/>
        <end position="352"/>
    </location>
</feature>